<gene>
    <name evidence="1" type="ORF">BGCPKDLD_1194</name>
</gene>
<evidence type="ECO:0000313" key="1">
    <source>
        <dbReference type="EMBL" id="GJE74623.1"/>
    </source>
</evidence>
<reference evidence="1" key="1">
    <citation type="journal article" date="2021" name="Front. Microbiol.">
        <title>Comprehensive Comparative Genomics and Phenotyping of Methylobacterium Species.</title>
        <authorList>
            <person name="Alessa O."/>
            <person name="Ogura Y."/>
            <person name="Fujitani Y."/>
            <person name="Takami H."/>
            <person name="Hayashi T."/>
            <person name="Sahin N."/>
            <person name="Tani A."/>
        </authorList>
    </citation>
    <scope>NUCLEOTIDE SEQUENCE</scope>
    <source>
        <strain evidence="1">DSM 14458</strain>
    </source>
</reference>
<comment type="caution">
    <text evidence="1">The sequence shown here is derived from an EMBL/GenBank/DDBJ whole genome shotgun (WGS) entry which is preliminary data.</text>
</comment>
<dbReference type="EMBL" id="BPRE01000003">
    <property type="protein sequence ID" value="GJE74623.1"/>
    <property type="molecule type" value="Genomic_DNA"/>
</dbReference>
<organism evidence="1 2">
    <name type="scientific">Methylorubrum suomiense</name>
    <dbReference type="NCBI Taxonomy" id="144191"/>
    <lineage>
        <taxon>Bacteria</taxon>
        <taxon>Pseudomonadati</taxon>
        <taxon>Pseudomonadota</taxon>
        <taxon>Alphaproteobacteria</taxon>
        <taxon>Hyphomicrobiales</taxon>
        <taxon>Methylobacteriaceae</taxon>
        <taxon>Methylorubrum</taxon>
    </lineage>
</organism>
<accession>A0ABQ4UQY9</accession>
<dbReference type="RefSeq" id="WP_137828351.1">
    <property type="nucleotide sequence ID" value="NZ_BPRE01000003.1"/>
</dbReference>
<name>A0ABQ4UQY9_9HYPH</name>
<dbReference type="Proteomes" id="UP001055093">
    <property type="component" value="Unassembled WGS sequence"/>
</dbReference>
<reference evidence="1" key="2">
    <citation type="submission" date="2021-08" db="EMBL/GenBank/DDBJ databases">
        <authorList>
            <person name="Tani A."/>
            <person name="Ola A."/>
            <person name="Ogura Y."/>
            <person name="Katsura K."/>
            <person name="Hayashi T."/>
        </authorList>
    </citation>
    <scope>NUCLEOTIDE SEQUENCE</scope>
    <source>
        <strain evidence="1">DSM 14458</strain>
    </source>
</reference>
<keyword evidence="2" id="KW-1185">Reference proteome</keyword>
<proteinExistence type="predicted"/>
<protein>
    <submittedName>
        <fullName evidence="1">Uncharacterized protein</fullName>
    </submittedName>
</protein>
<evidence type="ECO:0000313" key="2">
    <source>
        <dbReference type="Proteomes" id="UP001055093"/>
    </source>
</evidence>
<sequence length="75" mass="8008">MPLFVGPPICPELPAAYRVLVLSPSGRVLVNEPIAAASDTEAVAVAQQRSGTAPIELWDGVRFMEHFPPRIGRAA</sequence>